<dbReference type="AlphaFoldDB" id="C6XB80"/>
<reference evidence="3" key="1">
    <citation type="submission" date="2009-07" db="EMBL/GenBank/DDBJ databases">
        <title>Complete sequence of chromosome of Methylovorus sp. SIP3-4.</title>
        <authorList>
            <person name="Lucas S."/>
            <person name="Copeland A."/>
            <person name="Lapidus A."/>
            <person name="Glavina del Rio T."/>
            <person name="Tice H."/>
            <person name="Bruce D."/>
            <person name="Goodwin L."/>
            <person name="Pitluck S."/>
            <person name="Clum A."/>
            <person name="Larimer F."/>
            <person name="Land M."/>
            <person name="Hauser L."/>
            <person name="Kyrpides N."/>
            <person name="Mikhailova N."/>
            <person name="Kayluzhnaya M."/>
            <person name="Chistoserdova L."/>
        </authorList>
    </citation>
    <scope>NUCLEOTIDE SEQUENCE [LARGE SCALE GENOMIC DNA]</scope>
    <source>
        <strain evidence="3">SIP3-4</strain>
    </source>
</reference>
<accession>C6XB80</accession>
<dbReference type="OrthoDB" id="21339at2"/>
<keyword evidence="3" id="KW-1185">Reference proteome</keyword>
<dbReference type="EMBL" id="CP001674">
    <property type="protein sequence ID" value="ACT51850.1"/>
    <property type="molecule type" value="Genomic_DNA"/>
</dbReference>
<gene>
    <name evidence="2" type="ordered locus">Msip34_2613</name>
</gene>
<dbReference type="InterPro" id="IPR010331">
    <property type="entry name" value="ExoD"/>
</dbReference>
<reference evidence="2 3" key="2">
    <citation type="journal article" date="2011" name="J. Bacteriol.">
        <title>Genomes of three methylotrophs from a single niche uncover genetic and metabolic divergence of Methylophilaceae.</title>
        <authorList>
            <person name="Lapidus A."/>
            <person name="Clum A."/>
            <person name="Labutti K."/>
            <person name="Kaluzhnaya M.G."/>
            <person name="Lim S."/>
            <person name="Beck D.A."/>
            <person name="Glavina Del Rio T."/>
            <person name="Nolan M."/>
            <person name="Mavromatis K."/>
            <person name="Huntemann M."/>
            <person name="Lucas S."/>
            <person name="Lidstrom M.E."/>
            <person name="Ivanova N."/>
            <person name="Chistoserdova L."/>
        </authorList>
    </citation>
    <scope>NUCLEOTIDE SEQUENCE [LARGE SCALE GENOMIC DNA]</scope>
    <source>
        <strain evidence="2 3">SIP3-4</strain>
    </source>
</reference>
<dbReference type="HOGENOM" id="CLU_093444_0_1_4"/>
<dbReference type="RefSeq" id="WP_015831084.1">
    <property type="nucleotide sequence ID" value="NC_012969.1"/>
</dbReference>
<keyword evidence="1" id="KW-0472">Membrane</keyword>
<dbReference type="PIRSF" id="PIRSF033239">
    <property type="entry name" value="ExoD"/>
    <property type="match status" value="1"/>
</dbReference>
<dbReference type="PANTHER" id="PTHR41795:SF1">
    <property type="entry name" value="EXOPOLYSACCHARIDE SYNTHESIS PROTEIN"/>
    <property type="match status" value="1"/>
</dbReference>
<dbReference type="STRING" id="582744.Msip34_2613"/>
<name>C6XB80_METGS</name>
<dbReference type="KEGG" id="mei:Msip34_2613"/>
<evidence type="ECO:0000256" key="1">
    <source>
        <dbReference type="SAM" id="Phobius"/>
    </source>
</evidence>
<feature type="transmembrane region" description="Helical" evidence="1">
    <location>
        <begin position="172"/>
        <end position="199"/>
    </location>
</feature>
<dbReference type="eggNOG" id="COG3932">
    <property type="taxonomic scope" value="Bacteria"/>
</dbReference>
<dbReference type="PANTHER" id="PTHR41795">
    <property type="entry name" value="EXOPOLYSACCHARIDE SYNTHESIS PROTEIN"/>
    <property type="match status" value="1"/>
</dbReference>
<dbReference type="Proteomes" id="UP000002743">
    <property type="component" value="Chromosome"/>
</dbReference>
<proteinExistence type="predicted"/>
<evidence type="ECO:0000313" key="2">
    <source>
        <dbReference type="EMBL" id="ACT51850.1"/>
    </source>
</evidence>
<evidence type="ECO:0000313" key="3">
    <source>
        <dbReference type="Proteomes" id="UP000002743"/>
    </source>
</evidence>
<dbReference type="Pfam" id="PF06055">
    <property type="entry name" value="ExoD"/>
    <property type="match status" value="1"/>
</dbReference>
<keyword evidence="1" id="KW-1133">Transmembrane helix</keyword>
<organism evidence="2 3">
    <name type="scientific">Methylovorus glucosotrophus (strain SIP3-4)</name>
    <dbReference type="NCBI Taxonomy" id="582744"/>
    <lineage>
        <taxon>Bacteria</taxon>
        <taxon>Pseudomonadati</taxon>
        <taxon>Pseudomonadota</taxon>
        <taxon>Betaproteobacteria</taxon>
        <taxon>Nitrosomonadales</taxon>
        <taxon>Methylophilaceae</taxon>
        <taxon>Methylovorus</taxon>
    </lineage>
</organism>
<keyword evidence="1" id="KW-0812">Transmembrane</keyword>
<feature type="transmembrane region" description="Helical" evidence="1">
    <location>
        <begin position="130"/>
        <end position="152"/>
    </location>
</feature>
<sequence>MHSYERVVEILSGFAETAQQRPLSLGEALDSLDHAAFGLIALILVLPLLQPIPLGPLTVLGGFTFAALGWQLWRGAESPVLPQKIRGVTMSEKSWRMLAKISLKVVGFCRRFSRPQRYPRLVEGERGRKIGGFILIASGLLMAIPFGVLPLNNVLPGLAVLFYCIGQLEQDGLMVMIAFFWLIFTTVYFGFFFFGIYYLGAEAMSRFGWGG</sequence>
<protein>
    <submittedName>
        <fullName evidence="2">Exopolysaccharide synthesis ExoD</fullName>
    </submittedName>
</protein>